<comment type="similarity">
    <text evidence="2">Belongs to the ITM2 family.</text>
</comment>
<evidence type="ECO:0000313" key="20">
    <source>
        <dbReference type="Ensembl" id="ENSCUSP00005004546.1"/>
    </source>
</evidence>
<dbReference type="AlphaFoldDB" id="A0A8C3TQW1"/>
<sequence length="478" mass="52481">MVKIGVQQPPAALKPDKEKEKAAGGDGVAGAVLLPPGAEEPVPTAQGRRSSLSGVCYLTMGLLVLLLGLVFASMYVYRYFFITQLPRESVFHCGVLYEDSLYSPFKGQLELHEDVKIYIEENYEQINVPVPQFGGSDPADIIHDFQRGLTAYHDITLDKCYVIELNTTIVMPPRNLWELLVNVKKGTYLPQTYIIQEEMIATEHVSDMEQLGSFIYRLCSGKETYRLRRRSTRRRESPSPSCQPHHSPAPFPHPPSQPCPILLIPHHSPAPSCQALSQPCPVLLTPHHSPVPSSHPPSQPCSILSPLITALFHPLTPHHSPVPSSHPSSQPCPVFSPPITALFHPLTPHHSPVPSSHPLSQPCPILSPPITALPRSPHPPSQPCPVFSPCITALSHPLTPHHSPAPFSHPASQPCPILSPPIIALPRYPHSTSEPHCGWCSHTGLFMARAEFPSEVSLEVFPIQLMETQLQDAAANEC</sequence>
<reference evidence="20" key="2">
    <citation type="submission" date="2025-08" db="UniProtKB">
        <authorList>
            <consortium name="Ensembl"/>
        </authorList>
    </citation>
    <scope>IDENTIFICATION</scope>
</reference>
<evidence type="ECO:0000256" key="2">
    <source>
        <dbReference type="ARBA" id="ARBA00006794"/>
    </source>
</evidence>
<comment type="function">
    <text evidence="13">Negative regulator of amyloid-beta peptide production. May inhibit the processing of APP by blocking its access to alpha- and beta-secretase. Binding to the beta-secretase-cleaved APP C-terminal fragment is negligible, suggesting that ITM2C is a poor gamma-secretase cleavage inhibitor. May play a role in TNF-induced cell death and neuronal differentiation.</text>
</comment>
<evidence type="ECO:0000256" key="6">
    <source>
        <dbReference type="ARBA" id="ARBA00022692"/>
    </source>
</evidence>
<dbReference type="GO" id="GO:0005794">
    <property type="term" value="C:Golgi apparatus"/>
    <property type="evidence" value="ECO:0007669"/>
    <property type="project" value="TreeGrafter"/>
</dbReference>
<reference evidence="20" key="3">
    <citation type="submission" date="2025-09" db="UniProtKB">
        <authorList>
            <consortium name="Ensembl"/>
        </authorList>
    </citation>
    <scope>IDENTIFICATION</scope>
</reference>
<dbReference type="GO" id="GO:0042985">
    <property type="term" value="P:negative regulation of amyloid precursor protein biosynthetic process"/>
    <property type="evidence" value="ECO:0007669"/>
    <property type="project" value="TreeGrafter"/>
</dbReference>
<feature type="transmembrane region" description="Helical" evidence="18">
    <location>
        <begin position="55"/>
        <end position="77"/>
    </location>
</feature>
<evidence type="ECO:0000256" key="1">
    <source>
        <dbReference type="ARBA" id="ARBA00004401"/>
    </source>
</evidence>
<dbReference type="GO" id="GO:0005765">
    <property type="term" value="C:lysosomal membrane"/>
    <property type="evidence" value="ECO:0007669"/>
    <property type="project" value="UniProtKB-SubCell"/>
</dbReference>
<evidence type="ECO:0000256" key="14">
    <source>
        <dbReference type="ARBA" id="ARBA00037874"/>
    </source>
</evidence>
<feature type="compositionally biased region" description="Basic and acidic residues" evidence="17">
    <location>
        <begin position="14"/>
        <end position="23"/>
    </location>
</feature>
<dbReference type="GO" id="GO:0070062">
    <property type="term" value="C:extracellular exosome"/>
    <property type="evidence" value="ECO:0007669"/>
    <property type="project" value="TreeGrafter"/>
</dbReference>
<evidence type="ECO:0000256" key="9">
    <source>
        <dbReference type="ARBA" id="ARBA00023136"/>
    </source>
</evidence>
<dbReference type="PANTHER" id="PTHR10962:SF5">
    <property type="entry name" value="INTEGRAL MEMBRANE PROTEIN 2C"/>
    <property type="match status" value="1"/>
</dbReference>
<gene>
    <name evidence="20" type="primary">ITM2C</name>
</gene>
<keyword evidence="6 18" id="KW-0812">Transmembrane</keyword>
<evidence type="ECO:0000256" key="8">
    <source>
        <dbReference type="ARBA" id="ARBA00022989"/>
    </source>
</evidence>
<dbReference type="Ensembl" id="ENSCUST00005004746.1">
    <property type="protein sequence ID" value="ENSCUSP00005004546.1"/>
    <property type="gene ID" value="ENSCUSG00005002950.1"/>
</dbReference>
<evidence type="ECO:0000256" key="5">
    <source>
        <dbReference type="ARBA" id="ARBA00022685"/>
    </source>
</evidence>
<proteinExistence type="inferred from homology"/>
<evidence type="ECO:0000256" key="10">
    <source>
        <dbReference type="ARBA" id="ARBA00023157"/>
    </source>
</evidence>
<keyword evidence="7" id="KW-0735">Signal-anchor</keyword>
<comment type="subcellular location">
    <subcellularLocation>
        <location evidence="1">Cell membrane</location>
        <topology evidence="1">Single-pass type II membrane protein</topology>
    </subcellularLocation>
    <subcellularLocation>
        <location evidence="14">Lysosome membrane</location>
        <topology evidence="14">Single-pass type II membrane protein</topology>
    </subcellularLocation>
</comment>
<dbReference type="Pfam" id="PF04089">
    <property type="entry name" value="BRICHOS"/>
    <property type="match status" value="1"/>
</dbReference>
<evidence type="ECO:0000256" key="7">
    <source>
        <dbReference type="ARBA" id="ARBA00022968"/>
    </source>
</evidence>
<reference evidence="20" key="1">
    <citation type="submission" date="2020-10" db="EMBL/GenBank/DDBJ databases">
        <title>Catharus ustulatus (Swainson's thrush) genome, bCatUst1, primary haplotype v2.</title>
        <authorList>
            <person name="Delmore K."/>
            <person name="Vafadar M."/>
            <person name="Formenti G."/>
            <person name="Chow W."/>
            <person name="Pelan S."/>
            <person name="Howe K."/>
            <person name="Rhie A."/>
            <person name="Mountcastle J."/>
            <person name="Haase B."/>
            <person name="Fedrigo O."/>
            <person name="Jarvis E.D."/>
        </authorList>
    </citation>
    <scope>NUCLEOTIDE SEQUENCE [LARGE SCALE GENOMIC DNA]</scope>
</reference>
<keyword evidence="21" id="KW-1185">Reference proteome</keyword>
<keyword evidence="9 18" id="KW-0472">Membrane</keyword>
<evidence type="ECO:0000256" key="17">
    <source>
        <dbReference type="SAM" id="MobiDB-lite"/>
    </source>
</evidence>
<dbReference type="PANTHER" id="PTHR10962">
    <property type="entry name" value="INTEGRAL TRANSMEMBRANE PROTEIN 2"/>
    <property type="match status" value="1"/>
</dbReference>
<dbReference type="PROSITE" id="PS50869">
    <property type="entry name" value="BRICHOS"/>
    <property type="match status" value="1"/>
</dbReference>
<keyword evidence="3" id="KW-1003">Cell membrane</keyword>
<dbReference type="Proteomes" id="UP000694563">
    <property type="component" value="Chromosome 10"/>
</dbReference>
<evidence type="ECO:0000256" key="13">
    <source>
        <dbReference type="ARBA" id="ARBA00037782"/>
    </source>
</evidence>
<feature type="region of interest" description="Disordered" evidence="17">
    <location>
        <begin position="1"/>
        <end position="23"/>
    </location>
</feature>
<dbReference type="InterPro" id="IPR007084">
    <property type="entry name" value="BRICHOS_dom"/>
</dbReference>
<name>A0A8C3TQW1_CATUS</name>
<comment type="subunit">
    <text evidence="15">Interacts with BACE1. Interacts with APP. Interacts with STMN2.</text>
</comment>
<protein>
    <recommendedName>
        <fullName evidence="16">Integral membrane protein 2C</fullName>
    </recommendedName>
</protein>
<evidence type="ECO:0000256" key="18">
    <source>
        <dbReference type="SAM" id="Phobius"/>
    </source>
</evidence>
<evidence type="ECO:0000256" key="16">
    <source>
        <dbReference type="ARBA" id="ARBA00040335"/>
    </source>
</evidence>
<evidence type="ECO:0000256" key="12">
    <source>
        <dbReference type="ARBA" id="ARBA00023228"/>
    </source>
</evidence>
<keyword evidence="12" id="KW-0458">Lysosome</keyword>
<evidence type="ECO:0000256" key="3">
    <source>
        <dbReference type="ARBA" id="ARBA00022475"/>
    </source>
</evidence>
<evidence type="ECO:0000256" key="11">
    <source>
        <dbReference type="ARBA" id="ARBA00023180"/>
    </source>
</evidence>
<dbReference type="GO" id="GO:0005886">
    <property type="term" value="C:plasma membrane"/>
    <property type="evidence" value="ECO:0007669"/>
    <property type="project" value="UniProtKB-SubCell"/>
</dbReference>
<evidence type="ECO:0000313" key="21">
    <source>
        <dbReference type="Proteomes" id="UP000694563"/>
    </source>
</evidence>
<accession>A0A8C3TQW1</accession>
<dbReference type="Gene3D" id="3.30.390.150">
    <property type="match status" value="1"/>
</dbReference>
<dbReference type="InterPro" id="IPR040145">
    <property type="entry name" value="ITM2"/>
</dbReference>
<dbReference type="SMART" id="SM01039">
    <property type="entry name" value="BRICHOS"/>
    <property type="match status" value="1"/>
</dbReference>
<organism evidence="20 21">
    <name type="scientific">Catharus ustulatus</name>
    <name type="common">Russet-backed thrush</name>
    <name type="synonym">Hylocichla ustulatus</name>
    <dbReference type="NCBI Taxonomy" id="91951"/>
    <lineage>
        <taxon>Eukaryota</taxon>
        <taxon>Metazoa</taxon>
        <taxon>Chordata</taxon>
        <taxon>Craniata</taxon>
        <taxon>Vertebrata</taxon>
        <taxon>Euteleostomi</taxon>
        <taxon>Archelosauria</taxon>
        <taxon>Archosauria</taxon>
        <taxon>Dinosauria</taxon>
        <taxon>Saurischia</taxon>
        <taxon>Theropoda</taxon>
        <taxon>Coelurosauria</taxon>
        <taxon>Aves</taxon>
        <taxon>Neognathae</taxon>
        <taxon>Neoaves</taxon>
        <taxon>Telluraves</taxon>
        <taxon>Australaves</taxon>
        <taxon>Passeriformes</taxon>
        <taxon>Turdidae</taxon>
        <taxon>Catharus</taxon>
    </lineage>
</organism>
<feature type="domain" description="BRICHOS" evidence="19">
    <location>
        <begin position="133"/>
        <end position="227"/>
    </location>
</feature>
<feature type="region of interest" description="Disordered" evidence="17">
    <location>
        <begin position="227"/>
        <end position="250"/>
    </location>
</feature>
<keyword evidence="8 18" id="KW-1133">Transmembrane helix</keyword>
<dbReference type="GO" id="GO:0001540">
    <property type="term" value="F:amyloid-beta binding"/>
    <property type="evidence" value="ECO:0007669"/>
    <property type="project" value="TreeGrafter"/>
</dbReference>
<evidence type="ECO:0000259" key="19">
    <source>
        <dbReference type="PROSITE" id="PS50869"/>
    </source>
</evidence>
<evidence type="ECO:0000256" key="15">
    <source>
        <dbReference type="ARBA" id="ARBA00038611"/>
    </source>
</evidence>
<keyword evidence="11" id="KW-0325">Glycoprotein</keyword>
<evidence type="ECO:0000256" key="4">
    <source>
        <dbReference type="ARBA" id="ARBA00022553"/>
    </source>
</evidence>
<keyword evidence="4" id="KW-0597">Phosphoprotein</keyword>
<keyword evidence="5" id="KW-0165">Cleavage on pair of basic residues</keyword>
<keyword evidence="10" id="KW-1015">Disulfide bond</keyword>